<feature type="chain" id="PRO_5034274037" description="Secreted protein" evidence="1">
    <location>
        <begin position="17"/>
        <end position="202"/>
    </location>
</feature>
<evidence type="ECO:0000256" key="1">
    <source>
        <dbReference type="SAM" id="SignalP"/>
    </source>
</evidence>
<reference evidence="2" key="1">
    <citation type="submission" date="2021-02" db="EMBL/GenBank/DDBJ databases">
        <title>Genome sequence Cadophora malorum strain M34.</title>
        <authorList>
            <person name="Stefanovic E."/>
            <person name="Vu D."/>
            <person name="Scully C."/>
            <person name="Dijksterhuis J."/>
            <person name="Roader J."/>
            <person name="Houbraken J."/>
        </authorList>
    </citation>
    <scope>NUCLEOTIDE SEQUENCE</scope>
    <source>
        <strain evidence="2">M34</strain>
    </source>
</reference>
<comment type="caution">
    <text evidence="2">The sequence shown here is derived from an EMBL/GenBank/DDBJ whole genome shotgun (WGS) entry which is preliminary data.</text>
</comment>
<dbReference type="Proteomes" id="UP000664132">
    <property type="component" value="Unassembled WGS sequence"/>
</dbReference>
<sequence>MISYILHAIALTVVLAFVVSASLATKTCSPLEVDASNPAPASNVVELTSPALRSCFRNTSSPKSKSVRFVTLDSDPDSDLVSVLHYTVHHDKELRDVPDHCNNPHIPGAKCGLVYPDGSIKMVKHLGTFHQPTCVAPIRPRCKNLIHFKECFDCRRAPVERNTWLHGEILPASAVAIAKSTPIFQVPMASASRPRKKAETPP</sequence>
<dbReference type="OrthoDB" id="3560123at2759"/>
<keyword evidence="1" id="KW-0732">Signal</keyword>
<keyword evidence="3" id="KW-1185">Reference proteome</keyword>
<organism evidence="2 3">
    <name type="scientific">Cadophora malorum</name>
    <dbReference type="NCBI Taxonomy" id="108018"/>
    <lineage>
        <taxon>Eukaryota</taxon>
        <taxon>Fungi</taxon>
        <taxon>Dikarya</taxon>
        <taxon>Ascomycota</taxon>
        <taxon>Pezizomycotina</taxon>
        <taxon>Leotiomycetes</taxon>
        <taxon>Helotiales</taxon>
        <taxon>Ploettnerulaceae</taxon>
        <taxon>Cadophora</taxon>
    </lineage>
</organism>
<name>A0A8H8BTK3_9HELO</name>
<accession>A0A8H8BTK3</accession>
<dbReference type="EMBL" id="JAFJYH010000033">
    <property type="protein sequence ID" value="KAG4423516.1"/>
    <property type="molecule type" value="Genomic_DNA"/>
</dbReference>
<evidence type="ECO:0000313" key="2">
    <source>
        <dbReference type="EMBL" id="KAG4423516.1"/>
    </source>
</evidence>
<dbReference type="AlphaFoldDB" id="A0A8H8BTK3"/>
<protein>
    <recommendedName>
        <fullName evidence="4">Secreted protein</fullName>
    </recommendedName>
</protein>
<evidence type="ECO:0000313" key="3">
    <source>
        <dbReference type="Proteomes" id="UP000664132"/>
    </source>
</evidence>
<gene>
    <name evidence="2" type="ORF">IFR04_003339</name>
</gene>
<feature type="signal peptide" evidence="1">
    <location>
        <begin position="1"/>
        <end position="16"/>
    </location>
</feature>
<proteinExistence type="predicted"/>
<evidence type="ECO:0008006" key="4">
    <source>
        <dbReference type="Google" id="ProtNLM"/>
    </source>
</evidence>